<feature type="region of interest" description="Disordered" evidence="1">
    <location>
        <begin position="79"/>
        <end position="166"/>
    </location>
</feature>
<name>A0A7W7PRS7_9ACTN</name>
<comment type="caution">
    <text evidence="2">The sequence shown here is derived from an EMBL/GenBank/DDBJ whole genome shotgun (WGS) entry which is preliminary data.</text>
</comment>
<feature type="compositionally biased region" description="Basic residues" evidence="1">
    <location>
        <begin position="290"/>
        <end position="310"/>
    </location>
</feature>
<evidence type="ECO:0000313" key="2">
    <source>
        <dbReference type="EMBL" id="MBB4899987.1"/>
    </source>
</evidence>
<gene>
    <name evidence="2" type="ORF">FHS37_004048</name>
</gene>
<feature type="compositionally biased region" description="Low complexity" evidence="1">
    <location>
        <begin position="87"/>
        <end position="104"/>
    </location>
</feature>
<protein>
    <submittedName>
        <fullName evidence="2">Uncharacterized protein</fullName>
    </submittedName>
</protein>
<feature type="region of interest" description="Disordered" evidence="1">
    <location>
        <begin position="41"/>
        <end position="62"/>
    </location>
</feature>
<evidence type="ECO:0000313" key="3">
    <source>
        <dbReference type="Proteomes" id="UP000579523"/>
    </source>
</evidence>
<dbReference type="EMBL" id="JACHJI010000006">
    <property type="protein sequence ID" value="MBB4899987.1"/>
    <property type="molecule type" value="Genomic_DNA"/>
</dbReference>
<feature type="compositionally biased region" description="Basic residues" evidence="1">
    <location>
        <begin position="143"/>
        <end position="155"/>
    </location>
</feature>
<evidence type="ECO:0000256" key="1">
    <source>
        <dbReference type="SAM" id="MobiDB-lite"/>
    </source>
</evidence>
<reference evidence="2 3" key="1">
    <citation type="submission" date="2020-08" db="EMBL/GenBank/DDBJ databases">
        <title>Genomic Encyclopedia of Type Strains, Phase III (KMG-III): the genomes of soil and plant-associated and newly described type strains.</title>
        <authorList>
            <person name="Whitman W."/>
        </authorList>
    </citation>
    <scope>NUCLEOTIDE SEQUENCE [LARGE SCALE GENOMIC DNA]</scope>
    <source>
        <strain evidence="2 3">CECT 3273</strain>
    </source>
</reference>
<feature type="compositionally biased region" description="Basic and acidic residues" evidence="1">
    <location>
        <begin position="274"/>
        <end position="289"/>
    </location>
</feature>
<proteinExistence type="predicted"/>
<keyword evidence="3" id="KW-1185">Reference proteome</keyword>
<sequence>MQRYGRWARVVQALPRAWPARGRTGVSHGCRFAVGVGARPAGPAAVPPRSGRGSAVPPEAVPAFTGRTSRACAAARMSLAPTKSTKPRPAGSATASPPSPSGSSRRPRAAALHRPGGARTGGDRPAGRHPGRRIPRPADARRRQPARAARRPRPARRFDDPVSAGTGGTVAAIAVSVSDDMTGDVIARLRTMAVHRGSVLTGHVTGSVPQSVTGVVLVGAADVAVGFTPVAPRAGRFPCPAPGRRTPAPAPSPVAPPRLSSVQRRLGRVRRLRRLESRGRARGRGDGRRCRCRSSHARWPRPCRPPRHSA</sequence>
<dbReference type="Proteomes" id="UP000579523">
    <property type="component" value="Unassembled WGS sequence"/>
</dbReference>
<feature type="compositionally biased region" description="Low complexity" evidence="1">
    <location>
        <begin position="41"/>
        <end position="53"/>
    </location>
</feature>
<accession>A0A7W7PRS7</accession>
<feature type="region of interest" description="Disordered" evidence="1">
    <location>
        <begin position="238"/>
        <end position="310"/>
    </location>
</feature>
<organism evidence="2 3">
    <name type="scientific">Streptomyces griseomycini</name>
    <dbReference type="NCBI Taxonomy" id="66895"/>
    <lineage>
        <taxon>Bacteria</taxon>
        <taxon>Bacillati</taxon>
        <taxon>Actinomycetota</taxon>
        <taxon>Actinomycetes</taxon>
        <taxon>Kitasatosporales</taxon>
        <taxon>Streptomycetaceae</taxon>
        <taxon>Streptomyces</taxon>
    </lineage>
</organism>
<dbReference type="AlphaFoldDB" id="A0A7W7PRS7"/>